<name>A0A0B1SSG0_OESDE</name>
<organism evidence="1 2">
    <name type="scientific">Oesophagostomum dentatum</name>
    <name type="common">Nodular worm</name>
    <dbReference type="NCBI Taxonomy" id="61180"/>
    <lineage>
        <taxon>Eukaryota</taxon>
        <taxon>Metazoa</taxon>
        <taxon>Ecdysozoa</taxon>
        <taxon>Nematoda</taxon>
        <taxon>Chromadorea</taxon>
        <taxon>Rhabditida</taxon>
        <taxon>Rhabditina</taxon>
        <taxon>Rhabditomorpha</taxon>
        <taxon>Strongyloidea</taxon>
        <taxon>Strongylidae</taxon>
        <taxon>Oesophagostomum</taxon>
    </lineage>
</organism>
<sequence length="40" mass="4585">MKLFDSHYCVTDEEHKHLSDLIGECGEKKPVKVGDDPKKQ</sequence>
<feature type="non-terminal residue" evidence="1">
    <location>
        <position position="40"/>
    </location>
</feature>
<gene>
    <name evidence="1" type="ORF">OESDEN_11979</name>
</gene>
<accession>A0A0B1SSG0</accession>
<dbReference type="AlphaFoldDB" id="A0A0B1SSG0"/>
<proteinExistence type="predicted"/>
<dbReference type="EMBL" id="KN556235">
    <property type="protein sequence ID" value="KHJ88228.1"/>
    <property type="molecule type" value="Genomic_DNA"/>
</dbReference>
<reference evidence="1 2" key="1">
    <citation type="submission" date="2014-03" db="EMBL/GenBank/DDBJ databases">
        <title>Draft genome of the hookworm Oesophagostomum dentatum.</title>
        <authorList>
            <person name="Mitreva M."/>
        </authorList>
    </citation>
    <scope>NUCLEOTIDE SEQUENCE [LARGE SCALE GENOMIC DNA]</scope>
    <source>
        <strain evidence="1 2">OD-Hann</strain>
    </source>
</reference>
<keyword evidence="2" id="KW-1185">Reference proteome</keyword>
<evidence type="ECO:0000313" key="1">
    <source>
        <dbReference type="EMBL" id="KHJ88228.1"/>
    </source>
</evidence>
<protein>
    <submittedName>
        <fullName evidence="1">Uncharacterized protein</fullName>
    </submittedName>
</protein>
<evidence type="ECO:0000313" key="2">
    <source>
        <dbReference type="Proteomes" id="UP000053660"/>
    </source>
</evidence>
<dbReference type="Proteomes" id="UP000053660">
    <property type="component" value="Unassembled WGS sequence"/>
</dbReference>